<feature type="domain" description="Peptidoglycan recognition protein family" evidence="10">
    <location>
        <begin position="40"/>
        <end position="182"/>
    </location>
</feature>
<dbReference type="GeneTree" id="ENSGT00940000161006"/>
<dbReference type="InterPro" id="IPR036505">
    <property type="entry name" value="Amidase/PGRP_sf"/>
</dbReference>
<reference evidence="11" key="1">
    <citation type="submission" date="2021-06" db="EMBL/GenBank/DDBJ databases">
        <authorList>
            <consortium name="Wellcome Sanger Institute Data Sharing"/>
        </authorList>
    </citation>
    <scope>NUCLEOTIDE SEQUENCE [LARGE SCALE GENOMIC DNA]</scope>
</reference>
<evidence type="ECO:0000256" key="4">
    <source>
        <dbReference type="ARBA" id="ARBA00022859"/>
    </source>
</evidence>
<dbReference type="OrthoDB" id="10001926at2759"/>
<evidence type="ECO:0000256" key="6">
    <source>
        <dbReference type="PIRNR" id="PIRNR037945"/>
    </source>
</evidence>
<proteinExistence type="inferred from homology"/>
<evidence type="ECO:0000259" key="9">
    <source>
        <dbReference type="SMART" id="SM00644"/>
    </source>
</evidence>
<dbReference type="SMART" id="SM00644">
    <property type="entry name" value="Ami_2"/>
    <property type="match status" value="1"/>
</dbReference>
<dbReference type="GeneID" id="114647342"/>
<accession>A0A8C4RCE4</accession>
<dbReference type="GO" id="GO:0009253">
    <property type="term" value="P:peptidoglycan catabolic process"/>
    <property type="evidence" value="ECO:0007669"/>
    <property type="project" value="InterPro"/>
</dbReference>
<comment type="function">
    <text evidence="6">Innate immunity protein that plays several important functions in antimicrobial and antitumor defense systems.</text>
</comment>
<feature type="domain" description="N-acetylmuramoyl-L-alanine amidase" evidence="9">
    <location>
        <begin position="51"/>
        <end position="188"/>
    </location>
</feature>
<organism evidence="11 12">
    <name type="scientific">Erpetoichthys calabaricus</name>
    <name type="common">Rope fish</name>
    <name type="synonym">Calamoichthys calabaricus</name>
    <dbReference type="NCBI Taxonomy" id="27687"/>
    <lineage>
        <taxon>Eukaryota</taxon>
        <taxon>Metazoa</taxon>
        <taxon>Chordata</taxon>
        <taxon>Craniata</taxon>
        <taxon>Vertebrata</taxon>
        <taxon>Euteleostomi</taxon>
        <taxon>Actinopterygii</taxon>
        <taxon>Polypteriformes</taxon>
        <taxon>Polypteridae</taxon>
        <taxon>Erpetoichthys</taxon>
    </lineage>
</organism>
<protein>
    <recommendedName>
        <fullName evidence="6">Peptidoglycan-recognition protein</fullName>
    </recommendedName>
</protein>
<evidence type="ECO:0000256" key="2">
    <source>
        <dbReference type="ARBA" id="ARBA00022588"/>
    </source>
</evidence>
<reference evidence="11" key="2">
    <citation type="submission" date="2025-08" db="UniProtKB">
        <authorList>
            <consortium name="Ensembl"/>
        </authorList>
    </citation>
    <scope>IDENTIFICATION</scope>
</reference>
<dbReference type="FunFam" id="3.40.80.10:FF:000001">
    <property type="entry name" value="Peptidoglycan recognition protein 1"/>
    <property type="match status" value="1"/>
</dbReference>
<keyword evidence="2 6" id="KW-0399">Innate immunity</keyword>
<dbReference type="Pfam" id="PF01510">
    <property type="entry name" value="Amidase_2"/>
    <property type="match status" value="1"/>
</dbReference>
<dbReference type="GO" id="GO:0008270">
    <property type="term" value="F:zinc ion binding"/>
    <property type="evidence" value="ECO:0007669"/>
    <property type="project" value="InterPro"/>
</dbReference>
<evidence type="ECO:0000259" key="10">
    <source>
        <dbReference type="SMART" id="SM00701"/>
    </source>
</evidence>
<dbReference type="GO" id="GO:0042834">
    <property type="term" value="F:peptidoglycan binding"/>
    <property type="evidence" value="ECO:0007669"/>
    <property type="project" value="InterPro"/>
</dbReference>
<dbReference type="PIRSF" id="PIRSF037945">
    <property type="entry name" value="PGRPs"/>
    <property type="match status" value="1"/>
</dbReference>
<dbReference type="Proteomes" id="UP000694620">
    <property type="component" value="Chromosome 1"/>
</dbReference>
<dbReference type="PANTHER" id="PTHR11022">
    <property type="entry name" value="PEPTIDOGLYCAN RECOGNITION PROTEIN"/>
    <property type="match status" value="1"/>
</dbReference>
<dbReference type="InterPro" id="IPR017331">
    <property type="entry name" value="Peptidoglycan_recognition"/>
</dbReference>
<dbReference type="AlphaFoldDB" id="A0A8C4RCE4"/>
<dbReference type="PANTHER" id="PTHR11022:SF12">
    <property type="entry name" value="PEPTIDOGLYCAN RECOGNITION PROTEIN 3"/>
    <property type="match status" value="1"/>
</dbReference>
<dbReference type="RefSeq" id="XP_028651882.1">
    <property type="nucleotide sequence ID" value="XM_028796049.2"/>
</dbReference>
<dbReference type="InterPro" id="IPR015510">
    <property type="entry name" value="PGRP"/>
</dbReference>
<keyword evidence="5" id="KW-1015">Disulfide bond</keyword>
<dbReference type="GO" id="GO:0045087">
    <property type="term" value="P:innate immune response"/>
    <property type="evidence" value="ECO:0007669"/>
    <property type="project" value="UniProtKB-KW"/>
</dbReference>
<comment type="similarity">
    <text evidence="1 6">Belongs to the N-acetylmuramoyl-L-alanine amidase 2 family.</text>
</comment>
<name>A0A8C4RCE4_ERPCA</name>
<gene>
    <name evidence="11" type="primary">pglyrp5</name>
</gene>
<dbReference type="SUPFAM" id="SSF55846">
    <property type="entry name" value="N-acetylmuramoyl-L-alanine amidase-like"/>
    <property type="match status" value="1"/>
</dbReference>
<feature type="disulfide bond" evidence="7">
    <location>
        <begin position="76"/>
        <end position="82"/>
    </location>
</feature>
<evidence type="ECO:0000256" key="7">
    <source>
        <dbReference type="PIRSR" id="PIRSR037945-1"/>
    </source>
</evidence>
<feature type="region of interest" description="Disordered" evidence="8">
    <location>
        <begin position="1"/>
        <end position="24"/>
    </location>
</feature>
<evidence type="ECO:0000256" key="3">
    <source>
        <dbReference type="ARBA" id="ARBA00022729"/>
    </source>
</evidence>
<evidence type="ECO:0000313" key="12">
    <source>
        <dbReference type="Proteomes" id="UP000694620"/>
    </source>
</evidence>
<evidence type="ECO:0000256" key="5">
    <source>
        <dbReference type="ARBA" id="ARBA00023157"/>
    </source>
</evidence>
<sequence>MTTHEVEADYMEPTDGKENSPVSSCPTLLSTVSGKRFQCFRLMCRKEWGALPPKLREPMKVPSNMVIIHHTAMDSCLESSSCIEQLRQIQRLHMDTNGWNDIGYNFLIGQNGMVYEGRGWGIEGAHAKNYNNVALGIAIMGNFENEFPSLASLSSVQKVLQHGVLLDFLHPDFILKTHRNVSNTKCPGENLYNIIKNWPNFAP</sequence>
<evidence type="ECO:0000256" key="1">
    <source>
        <dbReference type="ARBA" id="ARBA00007553"/>
    </source>
</evidence>
<dbReference type="InterPro" id="IPR002502">
    <property type="entry name" value="Amidase_domain"/>
</dbReference>
<keyword evidence="12" id="KW-1185">Reference proteome</keyword>
<keyword evidence="3" id="KW-0732">Signal</keyword>
<evidence type="ECO:0000313" key="11">
    <source>
        <dbReference type="Ensembl" id="ENSECRP00000000079.1"/>
    </source>
</evidence>
<dbReference type="CDD" id="cd06583">
    <property type="entry name" value="PGRP"/>
    <property type="match status" value="1"/>
</dbReference>
<dbReference type="InterPro" id="IPR006619">
    <property type="entry name" value="PGRP_domain_met/bac"/>
</dbReference>
<dbReference type="GO" id="GO:0008745">
    <property type="term" value="F:N-acetylmuramoyl-L-alanine amidase activity"/>
    <property type="evidence" value="ECO:0007669"/>
    <property type="project" value="InterPro"/>
</dbReference>
<dbReference type="SMART" id="SM00701">
    <property type="entry name" value="PGRP"/>
    <property type="match status" value="1"/>
</dbReference>
<keyword evidence="4 6" id="KW-0391">Immunity</keyword>
<evidence type="ECO:0000256" key="8">
    <source>
        <dbReference type="SAM" id="MobiDB-lite"/>
    </source>
</evidence>
<reference evidence="11" key="3">
    <citation type="submission" date="2025-09" db="UniProtKB">
        <authorList>
            <consortium name="Ensembl"/>
        </authorList>
    </citation>
    <scope>IDENTIFICATION</scope>
</reference>
<dbReference type="Ensembl" id="ENSECRT00000000084.1">
    <property type="protein sequence ID" value="ENSECRP00000000079.1"/>
    <property type="gene ID" value="ENSECRG00000000058.1"/>
</dbReference>
<dbReference type="Gene3D" id="3.40.80.10">
    <property type="entry name" value="Peptidoglycan recognition protein-like"/>
    <property type="match status" value="1"/>
</dbReference>